<dbReference type="InterPro" id="IPR000210">
    <property type="entry name" value="BTB/POZ_dom"/>
</dbReference>
<dbReference type="PROSITE" id="PS50097">
    <property type="entry name" value="BTB"/>
    <property type="match status" value="1"/>
</dbReference>
<dbReference type="Pfam" id="PF00651">
    <property type="entry name" value="BTB"/>
    <property type="match status" value="2"/>
</dbReference>
<reference evidence="3" key="1">
    <citation type="submission" date="2022-11" db="UniProtKB">
        <authorList>
            <consortium name="WormBaseParasite"/>
        </authorList>
    </citation>
    <scope>IDENTIFICATION</scope>
</reference>
<keyword evidence="2" id="KW-1185">Reference proteome</keyword>
<dbReference type="PANTHER" id="PTHR22744">
    <property type="entry name" value="HELIX LOOP HELIX PROTEIN 21-RELATED"/>
    <property type="match status" value="1"/>
</dbReference>
<organism evidence="2 3">
    <name type="scientific">Ditylenchus dipsaci</name>
    <dbReference type="NCBI Taxonomy" id="166011"/>
    <lineage>
        <taxon>Eukaryota</taxon>
        <taxon>Metazoa</taxon>
        <taxon>Ecdysozoa</taxon>
        <taxon>Nematoda</taxon>
        <taxon>Chromadorea</taxon>
        <taxon>Rhabditida</taxon>
        <taxon>Tylenchina</taxon>
        <taxon>Tylenchomorpha</taxon>
        <taxon>Sphaerularioidea</taxon>
        <taxon>Anguinidae</taxon>
        <taxon>Anguininae</taxon>
        <taxon>Ditylenchus</taxon>
    </lineage>
</organism>
<sequence>MDTAVKTKKVSSSKTDSYQGFLRSSFNVNLWDENQLGMEPASEAIKIAGATFYLNAYKFGTEKTPLLGVLLSCEPDLDNIYYDVSYTFSLLGHTSNEHSISGDICIINASDDRFSTFLVSWLELISKDNEFVNQDGDFVIEAQFSVKPRTNTEIPLDLEFLDASLVNSDCTLLVEGHRFAVSRGLLATYSNYFTMLFYGPFSEKNKKEVELGGVIAAEFAMLLKAMYQLVSYKLFGKTVECLLRLADYLQVRLITKQCSNYLKSSGAGKMGVAEKLLLAQDYNLPDVTDFCVGQCKTMDDLTAIIESNQYPLVAGETKLRVYENPKFSAKHETNTKLPLDIEFLDASWIIENHQSEVELEGVVAAEFAIFLKAIYQPVSNKNVLFDGSTYECLLRLADYFQVRLISKRCSNYLKSPGGAKVDMAEKLLVAQNYNLSDVTDFCVGQCKTMDDLFAITKSKQFSLLDSETQLRVYANATRVDSIT</sequence>
<evidence type="ECO:0000313" key="3">
    <source>
        <dbReference type="WBParaSite" id="jg24075.1"/>
    </source>
</evidence>
<name>A0A915DYK2_9BILA</name>
<dbReference type="InterPro" id="IPR011333">
    <property type="entry name" value="SKP1/BTB/POZ_sf"/>
</dbReference>
<proteinExistence type="predicted"/>
<dbReference type="SUPFAM" id="SSF54695">
    <property type="entry name" value="POZ domain"/>
    <property type="match status" value="2"/>
</dbReference>
<dbReference type="Proteomes" id="UP000887574">
    <property type="component" value="Unplaced"/>
</dbReference>
<dbReference type="PANTHER" id="PTHR22744:SF14">
    <property type="entry name" value="BTB DOMAIN-CONTAINING PROTEIN-RELATED"/>
    <property type="match status" value="1"/>
</dbReference>
<protein>
    <submittedName>
        <fullName evidence="3">BTB domain-containing protein</fullName>
    </submittedName>
</protein>
<dbReference type="SMART" id="SM00225">
    <property type="entry name" value="BTB"/>
    <property type="match status" value="2"/>
</dbReference>
<feature type="domain" description="BTB" evidence="1">
    <location>
        <begin position="168"/>
        <end position="227"/>
    </location>
</feature>
<dbReference type="AlphaFoldDB" id="A0A915DYK2"/>
<evidence type="ECO:0000259" key="1">
    <source>
        <dbReference type="PROSITE" id="PS50097"/>
    </source>
</evidence>
<evidence type="ECO:0000313" key="2">
    <source>
        <dbReference type="Proteomes" id="UP000887574"/>
    </source>
</evidence>
<accession>A0A915DYK2</accession>
<dbReference type="Gene3D" id="3.30.710.10">
    <property type="entry name" value="Potassium Channel Kv1.1, Chain A"/>
    <property type="match status" value="2"/>
</dbReference>
<dbReference type="WBParaSite" id="jg24075.1">
    <property type="protein sequence ID" value="jg24075.1"/>
    <property type="gene ID" value="jg24075"/>
</dbReference>